<accession>A0A812N078</accession>
<sequence length="481" mass="50756">MATPFEAVHLESEAEAKTSPPSSRGWMKKTAIVATLGLGVVAFLAMPGAKKCQSLDFGAFQGKSSLGVDAQMVLKADALKSVKKRSLAEKIVMKAMRSTGHKYSQHYEQHEVRSLPADPADAARQMLTKDEIIAYKKQKNADRMRKATNAYCAFNVLEAFVSVVGMGDDINAIIRTCPAPRDGESELACQVNGAILVTWVANAAAKLSYAASNCALNLNVDALAATASLAAATCTGVPPQLTTSKISVLGDQTVRDGRRLLIGEGPIGVGVQCGVDVGMVVANLANMGLSINSAVNSGQCGRVNLDGPINKVSGLYSALCTVDIGGAIAYMSQVVTFINLIVVHCQDFLDVSALCGASISGIITAAAAMAPYGAAVHAACAKGSILKNPKKAEAISSLYTVPTPRRLEELKQLNAVKDAMANLKDLRQQLEAKLGFNASVPTMYSEANMEQMIQLMDDGVSDNIEKSMRGSPVFSEEECEE</sequence>
<dbReference type="Proteomes" id="UP000604046">
    <property type="component" value="Unassembled WGS sequence"/>
</dbReference>
<protein>
    <submittedName>
        <fullName evidence="1">Uncharacterized protein</fullName>
    </submittedName>
</protein>
<reference evidence="1" key="1">
    <citation type="submission" date="2021-02" db="EMBL/GenBank/DDBJ databases">
        <authorList>
            <person name="Dougan E. K."/>
            <person name="Rhodes N."/>
            <person name="Thang M."/>
            <person name="Chan C."/>
        </authorList>
    </citation>
    <scope>NUCLEOTIDE SEQUENCE</scope>
</reference>
<proteinExistence type="predicted"/>
<organism evidence="1 2">
    <name type="scientific">Symbiodinium natans</name>
    <dbReference type="NCBI Taxonomy" id="878477"/>
    <lineage>
        <taxon>Eukaryota</taxon>
        <taxon>Sar</taxon>
        <taxon>Alveolata</taxon>
        <taxon>Dinophyceae</taxon>
        <taxon>Suessiales</taxon>
        <taxon>Symbiodiniaceae</taxon>
        <taxon>Symbiodinium</taxon>
    </lineage>
</organism>
<keyword evidence="2" id="KW-1185">Reference proteome</keyword>
<evidence type="ECO:0000313" key="1">
    <source>
        <dbReference type="EMBL" id="CAE7282265.1"/>
    </source>
</evidence>
<dbReference type="AlphaFoldDB" id="A0A812N078"/>
<evidence type="ECO:0000313" key="2">
    <source>
        <dbReference type="Proteomes" id="UP000604046"/>
    </source>
</evidence>
<name>A0A812N078_9DINO</name>
<gene>
    <name evidence="1" type="ORF">SNAT2548_LOCUS14961</name>
</gene>
<comment type="caution">
    <text evidence="1">The sequence shown here is derived from an EMBL/GenBank/DDBJ whole genome shotgun (WGS) entry which is preliminary data.</text>
</comment>
<dbReference type="OrthoDB" id="478723at2759"/>
<dbReference type="EMBL" id="CAJNDS010001824">
    <property type="protein sequence ID" value="CAE7282265.1"/>
    <property type="molecule type" value="Genomic_DNA"/>
</dbReference>